<dbReference type="AlphaFoldDB" id="A0A160TGV3"/>
<dbReference type="GO" id="GO:0005737">
    <property type="term" value="C:cytoplasm"/>
    <property type="evidence" value="ECO:0007669"/>
    <property type="project" value="UniProtKB-SubCell"/>
</dbReference>
<evidence type="ECO:0000256" key="1">
    <source>
        <dbReference type="ARBA" id="ARBA00004496"/>
    </source>
</evidence>
<organism evidence="3">
    <name type="scientific">hydrothermal vent metagenome</name>
    <dbReference type="NCBI Taxonomy" id="652676"/>
    <lineage>
        <taxon>unclassified sequences</taxon>
        <taxon>metagenomes</taxon>
        <taxon>ecological metagenomes</taxon>
    </lineage>
</organism>
<reference evidence="3" key="1">
    <citation type="submission" date="2015-10" db="EMBL/GenBank/DDBJ databases">
        <authorList>
            <person name="Gilbert D.G."/>
        </authorList>
    </citation>
    <scope>NUCLEOTIDE SEQUENCE</scope>
</reference>
<dbReference type="GO" id="GO:0009295">
    <property type="term" value="C:nucleoid"/>
    <property type="evidence" value="ECO:0007669"/>
    <property type="project" value="InterPro"/>
</dbReference>
<comment type="subcellular location">
    <subcellularLocation>
        <location evidence="1">Cytoplasm</location>
    </subcellularLocation>
</comment>
<dbReference type="Pfam" id="PF04245">
    <property type="entry name" value="NA37"/>
    <property type="match status" value="1"/>
</dbReference>
<dbReference type="PANTHER" id="PTHR38772:SF1">
    <property type="entry name" value="NUCLEOID-ASSOCIATED PROTEIN YEJK"/>
    <property type="match status" value="1"/>
</dbReference>
<accession>A0A160TGV3</accession>
<sequence>MALRFFITHQIAKASNDPAAKLNCSVLEGNADEGALAPYYQQAASQLKGIVMQRSGKRYGVFSDEQPTVRGLIKDWQRDGMSFQSFSKRLTEHLSSTLDSSEFEMEGYLAYFYETLADHDKLYVFHLRHKESVSVGADMSLTETRYIDFSNTGFGVCINLTDWQQDSDSKYITFSFGRGDKPLQNHMAAGIGFTDTLNTQAETEEFLAIVDQYSQTLPEEQRFEYKAKVVDYCMEHDLRGEPVVFDELADHLAAETKSHPAEAFSHYIIEKKKETRQQQRSNSGLSPEQLAAQGAPMIEVAEAVKAELIPDRKQLRGFIRYSGKNKDLSISFSANLMGEGIEFDAPNKRLIVNAIPESLLKQLKGKSKYDDEG</sequence>
<keyword evidence="2" id="KW-0963">Cytoplasm</keyword>
<proteinExistence type="predicted"/>
<dbReference type="PANTHER" id="PTHR38772">
    <property type="match status" value="1"/>
</dbReference>
<evidence type="ECO:0000313" key="3">
    <source>
        <dbReference type="EMBL" id="CUS42279.1"/>
    </source>
</evidence>
<evidence type="ECO:0000256" key="2">
    <source>
        <dbReference type="ARBA" id="ARBA00022490"/>
    </source>
</evidence>
<gene>
    <name evidence="3" type="ORF">MGWOODY_Tha620</name>
</gene>
<dbReference type="InterPro" id="IPR007358">
    <property type="entry name" value="Nucleoid_associated_NdpA"/>
</dbReference>
<dbReference type="EMBL" id="CZQC01000064">
    <property type="protein sequence ID" value="CUS42279.1"/>
    <property type="molecule type" value="Genomic_DNA"/>
</dbReference>
<protein>
    <submittedName>
        <fullName evidence="3">Nucleoid-associated protein NdpA</fullName>
    </submittedName>
</protein>
<name>A0A160TGV3_9ZZZZ</name>